<feature type="site" description="Histone H3K4me3 binding" evidence="13">
    <location>
        <position position="356"/>
    </location>
</feature>
<dbReference type="SUPFAM" id="SSF57903">
    <property type="entry name" value="FYVE/PHD zinc finger"/>
    <property type="match status" value="1"/>
</dbReference>
<feature type="site" description="Histone H3K4me3 binding" evidence="13">
    <location>
        <position position="379"/>
    </location>
</feature>
<feature type="site" description="Histone H3K4me3 binding" evidence="13">
    <location>
        <position position="371"/>
    </location>
</feature>
<evidence type="ECO:0000256" key="2">
    <source>
        <dbReference type="ARBA" id="ARBA00010210"/>
    </source>
</evidence>
<evidence type="ECO:0000313" key="19">
    <source>
        <dbReference type="EMBL" id="KAF2496923.1"/>
    </source>
</evidence>
<evidence type="ECO:0000256" key="17">
    <source>
        <dbReference type="SAM" id="MobiDB-lite"/>
    </source>
</evidence>
<dbReference type="InterPro" id="IPR028651">
    <property type="entry name" value="ING_fam"/>
</dbReference>
<dbReference type="InterPro" id="IPR013083">
    <property type="entry name" value="Znf_RING/FYVE/PHD"/>
</dbReference>
<dbReference type="GO" id="GO:0035267">
    <property type="term" value="C:NuA4 histone acetyltransferase complex"/>
    <property type="evidence" value="ECO:0007669"/>
    <property type="project" value="TreeGrafter"/>
</dbReference>
<evidence type="ECO:0000256" key="7">
    <source>
        <dbReference type="ARBA" id="ARBA00022853"/>
    </source>
</evidence>
<dbReference type="PANTHER" id="PTHR10333:SF100">
    <property type="entry name" value="CHROMATIN MODIFICATION-RELATED PROTEIN YNG2"/>
    <property type="match status" value="1"/>
</dbReference>
<keyword evidence="10" id="KW-0469">Meiosis</keyword>
<keyword evidence="3 14" id="KW-0479">Metal-binding</keyword>
<accession>A0A6A6QZ71</accession>
<evidence type="ECO:0000256" key="16">
    <source>
        <dbReference type="RuleBase" id="RU361213"/>
    </source>
</evidence>
<feature type="domain" description="PHD-type" evidence="18">
    <location>
        <begin position="354"/>
        <end position="403"/>
    </location>
</feature>
<dbReference type="SMART" id="SM00249">
    <property type="entry name" value="PHD"/>
    <property type="match status" value="1"/>
</dbReference>
<dbReference type="GO" id="GO:0008270">
    <property type="term" value="F:zinc ion binding"/>
    <property type="evidence" value="ECO:0007669"/>
    <property type="project" value="UniProtKB-KW"/>
</dbReference>
<dbReference type="GO" id="GO:0051321">
    <property type="term" value="P:meiotic cell cycle"/>
    <property type="evidence" value="ECO:0007669"/>
    <property type="project" value="UniProtKB-KW"/>
</dbReference>
<dbReference type="OrthoDB" id="2505961at2759"/>
<evidence type="ECO:0000259" key="18">
    <source>
        <dbReference type="PROSITE" id="PS50016"/>
    </source>
</evidence>
<feature type="binding site" evidence="14">
    <location>
        <position position="381"/>
    </location>
    <ligand>
        <name>Zn(2+)</name>
        <dbReference type="ChEBI" id="CHEBI:29105"/>
        <label>1</label>
    </ligand>
</feature>
<evidence type="ECO:0000256" key="10">
    <source>
        <dbReference type="ARBA" id="ARBA00023254"/>
    </source>
</evidence>
<evidence type="ECO:0000256" key="12">
    <source>
        <dbReference type="ARBA" id="ARBA00037044"/>
    </source>
</evidence>
<keyword evidence="4" id="KW-0227">DNA damage</keyword>
<dbReference type="Pfam" id="PF12998">
    <property type="entry name" value="ING"/>
    <property type="match status" value="1"/>
</dbReference>
<evidence type="ECO:0000256" key="13">
    <source>
        <dbReference type="PIRSR" id="PIRSR628651-50"/>
    </source>
</evidence>
<proteinExistence type="inferred from homology"/>
<evidence type="ECO:0000256" key="9">
    <source>
        <dbReference type="ARBA" id="ARBA00023242"/>
    </source>
</evidence>
<comment type="subunit">
    <text evidence="16">Component of an histone acetyltransferase complex. Interacts with H3K4me3 and to a lesser extent with H3K4me2.</text>
</comment>
<evidence type="ECO:0000256" key="1">
    <source>
        <dbReference type="ARBA" id="ARBA00004123"/>
    </source>
</evidence>
<evidence type="ECO:0000256" key="8">
    <source>
        <dbReference type="ARBA" id="ARBA00023204"/>
    </source>
</evidence>
<keyword evidence="11" id="KW-0131">Cell cycle</keyword>
<organism evidence="19 20">
    <name type="scientific">Lophium mytilinum</name>
    <dbReference type="NCBI Taxonomy" id="390894"/>
    <lineage>
        <taxon>Eukaryota</taxon>
        <taxon>Fungi</taxon>
        <taxon>Dikarya</taxon>
        <taxon>Ascomycota</taxon>
        <taxon>Pezizomycotina</taxon>
        <taxon>Dothideomycetes</taxon>
        <taxon>Pleosporomycetidae</taxon>
        <taxon>Mytilinidiales</taxon>
        <taxon>Mytilinidiaceae</taxon>
        <taxon>Lophium</taxon>
    </lineage>
</organism>
<evidence type="ECO:0000256" key="3">
    <source>
        <dbReference type="ARBA" id="ARBA00022723"/>
    </source>
</evidence>
<name>A0A6A6QZ71_9PEZI</name>
<dbReference type="CDD" id="cd16858">
    <property type="entry name" value="ING_ING3_Yng2p"/>
    <property type="match status" value="1"/>
</dbReference>
<evidence type="ECO:0000256" key="5">
    <source>
        <dbReference type="ARBA" id="ARBA00022771"/>
    </source>
</evidence>
<comment type="similarity">
    <text evidence="2 16">Belongs to the ING family.</text>
</comment>
<evidence type="ECO:0000256" key="14">
    <source>
        <dbReference type="PIRSR" id="PIRSR628651-51"/>
    </source>
</evidence>
<reference evidence="19" key="1">
    <citation type="journal article" date="2020" name="Stud. Mycol.">
        <title>101 Dothideomycetes genomes: a test case for predicting lifestyles and emergence of pathogens.</title>
        <authorList>
            <person name="Haridas S."/>
            <person name="Albert R."/>
            <person name="Binder M."/>
            <person name="Bloem J."/>
            <person name="Labutti K."/>
            <person name="Salamov A."/>
            <person name="Andreopoulos B."/>
            <person name="Baker S."/>
            <person name="Barry K."/>
            <person name="Bills G."/>
            <person name="Bluhm B."/>
            <person name="Cannon C."/>
            <person name="Castanera R."/>
            <person name="Culley D."/>
            <person name="Daum C."/>
            <person name="Ezra D."/>
            <person name="Gonzalez J."/>
            <person name="Henrissat B."/>
            <person name="Kuo A."/>
            <person name="Liang C."/>
            <person name="Lipzen A."/>
            <person name="Lutzoni F."/>
            <person name="Magnuson J."/>
            <person name="Mondo S."/>
            <person name="Nolan M."/>
            <person name="Ohm R."/>
            <person name="Pangilinan J."/>
            <person name="Park H.-J."/>
            <person name="Ramirez L."/>
            <person name="Alfaro M."/>
            <person name="Sun H."/>
            <person name="Tritt A."/>
            <person name="Yoshinaga Y."/>
            <person name="Zwiers L.-H."/>
            <person name="Turgeon B."/>
            <person name="Goodwin S."/>
            <person name="Spatafora J."/>
            <person name="Crous P."/>
            <person name="Grigoriev I."/>
        </authorList>
    </citation>
    <scope>NUCLEOTIDE SEQUENCE</scope>
    <source>
        <strain evidence="19">CBS 269.34</strain>
    </source>
</reference>
<feature type="binding site" evidence="14">
    <location>
        <position position="384"/>
    </location>
    <ligand>
        <name>Zn(2+)</name>
        <dbReference type="ChEBI" id="CHEBI:29105"/>
        <label>1</label>
    </ligand>
</feature>
<dbReference type="PANTHER" id="PTHR10333">
    <property type="entry name" value="INHIBITOR OF GROWTH PROTEIN"/>
    <property type="match status" value="1"/>
</dbReference>
<dbReference type="SMART" id="SM01408">
    <property type="entry name" value="ING"/>
    <property type="match status" value="1"/>
</dbReference>
<comment type="subcellular location">
    <subcellularLocation>
        <location evidence="1 16">Nucleus</location>
    </subcellularLocation>
</comment>
<evidence type="ECO:0000256" key="11">
    <source>
        <dbReference type="ARBA" id="ARBA00023306"/>
    </source>
</evidence>
<feature type="binding site" evidence="14">
    <location>
        <position position="370"/>
    </location>
    <ligand>
        <name>Zn(2+)</name>
        <dbReference type="ChEBI" id="CHEBI:29105"/>
        <label>2</label>
    </ligand>
</feature>
<dbReference type="InterPro" id="IPR019786">
    <property type="entry name" value="Zinc_finger_PHD-type_CS"/>
</dbReference>
<feature type="binding site" evidence="14">
    <location>
        <position position="359"/>
    </location>
    <ligand>
        <name>Zn(2+)</name>
        <dbReference type="ChEBI" id="CHEBI:29105"/>
        <label>1</label>
    </ligand>
</feature>
<comment type="function">
    <text evidence="16">Component of an histone acetyltransferase complex.</text>
</comment>
<dbReference type="GO" id="GO:0006281">
    <property type="term" value="P:DNA repair"/>
    <property type="evidence" value="ECO:0007669"/>
    <property type="project" value="UniProtKB-KW"/>
</dbReference>
<dbReference type="InterPro" id="IPR011011">
    <property type="entry name" value="Znf_FYVE_PHD"/>
</dbReference>
<dbReference type="GO" id="GO:0005634">
    <property type="term" value="C:nucleus"/>
    <property type="evidence" value="ECO:0007669"/>
    <property type="project" value="UniProtKB-SubCell"/>
</dbReference>
<dbReference type="EMBL" id="MU004187">
    <property type="protein sequence ID" value="KAF2496923.1"/>
    <property type="molecule type" value="Genomic_DNA"/>
</dbReference>
<dbReference type="Proteomes" id="UP000799750">
    <property type="component" value="Unassembled WGS sequence"/>
</dbReference>
<keyword evidence="7 16" id="KW-0156">Chromatin regulator</keyword>
<protein>
    <recommendedName>
        <fullName evidence="16">Chromatin modification-related protein</fullName>
    </recommendedName>
</protein>
<dbReference type="GO" id="GO:0006325">
    <property type="term" value="P:chromatin organization"/>
    <property type="evidence" value="ECO:0007669"/>
    <property type="project" value="UniProtKB-KW"/>
</dbReference>
<keyword evidence="9 16" id="KW-0539">Nucleus</keyword>
<keyword evidence="8" id="KW-0234">DNA repair</keyword>
<evidence type="ECO:0000256" key="15">
    <source>
        <dbReference type="PROSITE-ProRule" id="PRU00146"/>
    </source>
</evidence>
<evidence type="ECO:0000256" key="4">
    <source>
        <dbReference type="ARBA" id="ARBA00022763"/>
    </source>
</evidence>
<dbReference type="Gene3D" id="3.30.40.10">
    <property type="entry name" value="Zinc/RING finger domain, C3HC4 (zinc finger)"/>
    <property type="match status" value="1"/>
</dbReference>
<dbReference type="PROSITE" id="PS01359">
    <property type="entry name" value="ZF_PHD_1"/>
    <property type="match status" value="1"/>
</dbReference>
<feature type="site" description="Histone H3K4me3 binding" evidence="13">
    <location>
        <position position="367"/>
    </location>
</feature>
<dbReference type="InterPro" id="IPR024610">
    <property type="entry name" value="ING_N_histone-binding"/>
</dbReference>
<dbReference type="Gene3D" id="6.10.140.1740">
    <property type="match status" value="1"/>
</dbReference>
<keyword evidence="5 15" id="KW-0863">Zinc-finger</keyword>
<keyword evidence="6 14" id="KW-0862">Zinc</keyword>
<evidence type="ECO:0000313" key="20">
    <source>
        <dbReference type="Proteomes" id="UP000799750"/>
    </source>
</evidence>
<dbReference type="InterPro" id="IPR001965">
    <property type="entry name" value="Znf_PHD"/>
</dbReference>
<dbReference type="AlphaFoldDB" id="A0A6A6QZ71"/>
<dbReference type="PROSITE" id="PS50016">
    <property type="entry name" value="ZF_PHD_2"/>
    <property type="match status" value="1"/>
</dbReference>
<dbReference type="CDD" id="cd15505">
    <property type="entry name" value="PHD_ING"/>
    <property type="match status" value="1"/>
</dbReference>
<feature type="binding site" evidence="14">
    <location>
        <position position="400"/>
    </location>
    <ligand>
        <name>Zn(2+)</name>
        <dbReference type="ChEBI" id="CHEBI:29105"/>
        <label>2</label>
    </ligand>
</feature>
<comment type="function">
    <text evidence="12">Component of the NuA4 histone acetyltransferase complex which is involved in transcriptional activation of selected genes principally by acetylation of nucleosomal histone H4 and H2A. The NuA4 complex is also involved in DNA repair. Involved in cell cycle progression and meiosis.</text>
</comment>
<feature type="binding site" evidence="14">
    <location>
        <position position="375"/>
    </location>
    <ligand>
        <name>Zn(2+)</name>
        <dbReference type="ChEBI" id="CHEBI:29105"/>
        <label>2</label>
    </ligand>
</feature>
<feature type="binding site" evidence="14">
    <location>
        <position position="357"/>
    </location>
    <ligand>
        <name>Zn(2+)</name>
        <dbReference type="ChEBI" id="CHEBI:29105"/>
        <label>1</label>
    </ligand>
</feature>
<feature type="region of interest" description="Disordered" evidence="17">
    <location>
        <begin position="203"/>
        <end position="350"/>
    </location>
</feature>
<evidence type="ECO:0000256" key="6">
    <source>
        <dbReference type="ARBA" id="ARBA00022833"/>
    </source>
</evidence>
<gene>
    <name evidence="19" type="ORF">BU16DRAFT_525987</name>
</gene>
<comment type="domain">
    <text evidence="16">The PHD-type zinc finger mediates the binding to H3K4me3.</text>
</comment>
<feature type="binding site" evidence="14">
    <location>
        <position position="397"/>
    </location>
    <ligand>
        <name>Zn(2+)</name>
        <dbReference type="ChEBI" id="CHEBI:29105"/>
        <label>2</label>
    </ligand>
</feature>
<dbReference type="GO" id="GO:0006355">
    <property type="term" value="P:regulation of DNA-templated transcription"/>
    <property type="evidence" value="ECO:0007669"/>
    <property type="project" value="TreeGrafter"/>
</dbReference>
<dbReference type="InterPro" id="IPR019787">
    <property type="entry name" value="Znf_PHD-finger"/>
</dbReference>
<feature type="compositionally biased region" description="Low complexity" evidence="17">
    <location>
        <begin position="204"/>
        <end position="214"/>
    </location>
</feature>
<sequence>MAIQEDPASVLDQWLHDVANLPAEISHLYEEMQAKEQQIQDYKSVIAGRDNSLQKFIKMNGSLVVNPKEEPYKKVIRENYDKAMILQNEKVALAERAQALFDRQVKRLDIKIRDLQNDGSMAIDPQLPTLLKESMGNLVPPLSASNTGTSTPLNPLSGNAGGGSSIANAAIARIVSATSGAGRANPTALQNMQTQALLNQQRLANAQTASQAAARQEREMSAGSDTKRRRLNASLGALPPAPSSLGRQSSLGPGTPKPSTPGGSRAGSAGPRPQKRALTIKKANPQQPLRKQLGNKAGLSKKSRRRLNGGSRASPSTTADDESGRSEGGTEDEEMTGVGHDGAADADDDEGDDTKYCFCQSVSYGDMVACDNENCKYQWFHWDCVHIKEEPVGDWLCPECSKPGTKVKRAR</sequence>
<keyword evidence="20" id="KW-1185">Reference proteome</keyword>